<dbReference type="HAMAP" id="MF_00388">
    <property type="entry name" value="LpxC"/>
    <property type="match status" value="1"/>
</dbReference>
<protein>
    <recommendedName>
        <fullName evidence="4 12">UDP-3-O-acyl-N-acetylglucosamine deacetylase</fullName>
        <shortName evidence="12">UDP-3-O-acyl-GlcNAc deacetylase</shortName>
        <ecNumber evidence="4 12">3.5.1.108</ecNumber>
    </recommendedName>
    <alternativeName>
        <fullName evidence="12">UDP-3-O-[R-3-hydroxymyristoyl]-N-acetylglucosamine deacetylase</fullName>
    </alternativeName>
</protein>
<dbReference type="PANTHER" id="PTHR33694">
    <property type="entry name" value="UDP-3-O-ACYL-N-ACETYLGLUCOSAMINE DEACETYLASE 1, MITOCHONDRIAL-RELATED"/>
    <property type="match status" value="1"/>
</dbReference>
<dbReference type="InterPro" id="IPR020568">
    <property type="entry name" value="Ribosomal_Su5_D2-typ_SF"/>
</dbReference>
<keyword evidence="10 12" id="KW-0443">Lipid metabolism</keyword>
<accession>A0ABQ4QBI9</accession>
<comment type="function">
    <text evidence="2 12">Catalyzes the hydrolysis of UDP-3-O-myristoyl-N-acetylglucosamine to form UDP-3-O-myristoylglucosamine and acetate, the committed step in lipid A biosynthesis.</text>
</comment>
<dbReference type="InterPro" id="IPR015870">
    <property type="entry name" value="UDP-acyl_N-AcGlcN_deAcase_N"/>
</dbReference>
<evidence type="ECO:0000256" key="11">
    <source>
        <dbReference type="ARBA" id="ARBA00024535"/>
    </source>
</evidence>
<proteinExistence type="inferred from homology"/>
<keyword evidence="9 12" id="KW-0862">Zinc</keyword>
<evidence type="ECO:0000256" key="5">
    <source>
        <dbReference type="ARBA" id="ARBA00022516"/>
    </source>
</evidence>
<keyword evidence="7 12" id="KW-0479">Metal-binding</keyword>
<reference evidence="13 14" key="1">
    <citation type="journal article" date="2021" name="Front. Microbiol.">
        <title>Comprehensive Comparative Genomics and Phenotyping of Methylobacterium Species.</title>
        <authorList>
            <person name="Alessa O."/>
            <person name="Ogura Y."/>
            <person name="Fujitani Y."/>
            <person name="Takami H."/>
            <person name="Hayashi T."/>
            <person name="Sahin N."/>
            <person name="Tani A."/>
        </authorList>
    </citation>
    <scope>NUCLEOTIDE SEQUENCE [LARGE SCALE GENOMIC DNA]</scope>
    <source>
        <strain evidence="13 14">DSM 23679</strain>
    </source>
</reference>
<evidence type="ECO:0000256" key="10">
    <source>
        <dbReference type="ARBA" id="ARBA00023098"/>
    </source>
</evidence>
<dbReference type="EC" id="3.5.1.108" evidence="4 12"/>
<evidence type="ECO:0000256" key="12">
    <source>
        <dbReference type="HAMAP-Rule" id="MF_00388"/>
    </source>
</evidence>
<evidence type="ECO:0000256" key="7">
    <source>
        <dbReference type="ARBA" id="ARBA00022723"/>
    </source>
</evidence>
<evidence type="ECO:0000313" key="13">
    <source>
        <dbReference type="EMBL" id="GJD42381.1"/>
    </source>
</evidence>
<comment type="cofactor">
    <cofactor evidence="1 12">
        <name>Zn(2+)</name>
        <dbReference type="ChEBI" id="CHEBI:29105"/>
    </cofactor>
</comment>
<evidence type="ECO:0000256" key="3">
    <source>
        <dbReference type="ARBA" id="ARBA00005002"/>
    </source>
</evidence>
<name>A0ABQ4QBI9_9HYPH</name>
<comment type="similarity">
    <text evidence="12">Belongs to the LpxC family.</text>
</comment>
<evidence type="ECO:0000256" key="6">
    <source>
        <dbReference type="ARBA" id="ARBA00022556"/>
    </source>
</evidence>
<keyword evidence="14" id="KW-1185">Reference proteome</keyword>
<keyword evidence="6 12" id="KW-0441">Lipid A biosynthesis</keyword>
<dbReference type="PANTHER" id="PTHR33694:SF1">
    <property type="entry name" value="UDP-3-O-ACYL-N-ACETYLGLUCOSAMINE DEACETYLASE 1, MITOCHONDRIAL-RELATED"/>
    <property type="match status" value="1"/>
</dbReference>
<sequence length="315" mass="33477">MRTNQQTTLKGAAVLSGIGVHSGNPVAITLRPASANHGIAFLRTGMASGNDRLIKAHHACVSATELCTVIGDVDSGAVATIEHLMSAFYGLGVDNALVEIDGPEMPILDGSALPFVKAIDAVGIAQTGTARRWIKVLRHVRIEAGAAFAELRPIDRGFRLDVEIDFESPVIGRSRKAMDLTAAAYRREIAPARTFGMMKDVERYWKAGFALGASLENTVAVGETDVVNPEGLRFADEFVRHKFLDAVGDLALAGLPLQGAYRSYCGGHRMNVGILEALFADRANYAIVEAQGTRRETALAEFGAGLGIAAFAGDL</sequence>
<keyword evidence="8 12" id="KW-0378">Hydrolase</keyword>
<dbReference type="SUPFAM" id="SSF54211">
    <property type="entry name" value="Ribosomal protein S5 domain 2-like"/>
    <property type="match status" value="2"/>
</dbReference>
<evidence type="ECO:0000256" key="4">
    <source>
        <dbReference type="ARBA" id="ARBA00012745"/>
    </source>
</evidence>
<comment type="caution">
    <text evidence="13">The sequence shown here is derived from an EMBL/GenBank/DDBJ whole genome shotgun (WGS) entry which is preliminary data.</text>
</comment>
<dbReference type="Gene3D" id="3.30.230.20">
    <property type="entry name" value="lpxc deacetylase, domain 1"/>
    <property type="match status" value="1"/>
</dbReference>
<evidence type="ECO:0000256" key="9">
    <source>
        <dbReference type="ARBA" id="ARBA00022833"/>
    </source>
</evidence>
<dbReference type="Gene3D" id="3.30.1700.10">
    <property type="entry name" value="lpxc deacetylase, domain 2"/>
    <property type="match status" value="1"/>
</dbReference>
<comment type="catalytic activity">
    <reaction evidence="11 12">
        <text>a UDP-3-O-[(3R)-3-hydroxyacyl]-N-acetyl-alpha-D-glucosamine + H2O = a UDP-3-O-[(3R)-3-hydroxyacyl]-alpha-D-glucosamine + acetate</text>
        <dbReference type="Rhea" id="RHEA:67816"/>
        <dbReference type="ChEBI" id="CHEBI:15377"/>
        <dbReference type="ChEBI" id="CHEBI:30089"/>
        <dbReference type="ChEBI" id="CHEBI:137740"/>
        <dbReference type="ChEBI" id="CHEBI:173225"/>
        <dbReference type="EC" id="3.5.1.108"/>
    </reaction>
</comment>
<evidence type="ECO:0000256" key="1">
    <source>
        <dbReference type="ARBA" id="ARBA00001947"/>
    </source>
</evidence>
<dbReference type="Pfam" id="PF03331">
    <property type="entry name" value="LpxC"/>
    <property type="match status" value="1"/>
</dbReference>
<feature type="binding site" evidence="12">
    <location>
        <position position="83"/>
    </location>
    <ligand>
        <name>Zn(2+)</name>
        <dbReference type="ChEBI" id="CHEBI:29105"/>
    </ligand>
</feature>
<feature type="binding site" evidence="12">
    <location>
        <position position="245"/>
    </location>
    <ligand>
        <name>Zn(2+)</name>
        <dbReference type="ChEBI" id="CHEBI:29105"/>
    </ligand>
</feature>
<dbReference type="InterPro" id="IPR004463">
    <property type="entry name" value="UDP-acyl_GlcNac_deAcase"/>
</dbReference>
<keyword evidence="5 12" id="KW-0444">Lipid biosynthesis</keyword>
<dbReference type="RefSeq" id="WP_147827876.1">
    <property type="nucleotide sequence ID" value="NZ_BPQG01000004.1"/>
</dbReference>
<organism evidence="13 14">
    <name type="scientific">Methylobacterium cerastii</name>
    <dbReference type="NCBI Taxonomy" id="932741"/>
    <lineage>
        <taxon>Bacteria</taxon>
        <taxon>Pseudomonadati</taxon>
        <taxon>Pseudomonadota</taxon>
        <taxon>Alphaproteobacteria</taxon>
        <taxon>Hyphomicrobiales</taxon>
        <taxon>Methylobacteriaceae</taxon>
        <taxon>Methylobacterium</taxon>
    </lineage>
</organism>
<evidence type="ECO:0000256" key="2">
    <source>
        <dbReference type="ARBA" id="ARBA00002923"/>
    </source>
</evidence>
<dbReference type="Proteomes" id="UP001055117">
    <property type="component" value="Unassembled WGS sequence"/>
</dbReference>
<evidence type="ECO:0000256" key="8">
    <source>
        <dbReference type="ARBA" id="ARBA00022801"/>
    </source>
</evidence>
<feature type="binding site" evidence="12">
    <location>
        <position position="241"/>
    </location>
    <ligand>
        <name>Zn(2+)</name>
        <dbReference type="ChEBI" id="CHEBI:29105"/>
    </ligand>
</feature>
<feature type="active site" description="Proton donor" evidence="12">
    <location>
        <position position="268"/>
    </location>
</feature>
<dbReference type="InterPro" id="IPR011334">
    <property type="entry name" value="UDP-acyl_GlcNac_deAcase_C"/>
</dbReference>
<evidence type="ECO:0000313" key="14">
    <source>
        <dbReference type="Proteomes" id="UP001055117"/>
    </source>
</evidence>
<gene>
    <name evidence="13" type="primary">lpxC_1</name>
    <name evidence="12" type="synonym">lpxC</name>
    <name evidence="13" type="ORF">AFCDBAGC_0217</name>
</gene>
<comment type="pathway">
    <text evidence="3 12">Glycolipid biosynthesis; lipid IV(A) biosynthesis; lipid IV(A) from (3R)-3-hydroxytetradecanoyl-[acyl-carrier-protein] and UDP-N-acetyl-alpha-D-glucosamine: step 2/6.</text>
</comment>
<dbReference type="EMBL" id="BPQG01000004">
    <property type="protein sequence ID" value="GJD42381.1"/>
    <property type="molecule type" value="Genomic_DNA"/>
</dbReference>
<dbReference type="NCBIfam" id="TIGR00325">
    <property type="entry name" value="lpxC"/>
    <property type="match status" value="1"/>
</dbReference>